<sequence>MPANSRSKSLADTAGGTRTNRAGAVVLQVEALFFPYCRVDGKVYARLADTPCKGWPELLAWIRSWGVPDRWPMGRPVDFTSRRDEAVWETQAGWYAHAHVPENDHQDPGSWPGFATEEAPDLDATQANQLAAIYKAQVPYSGWQYKGTGTTDAWALLNSATSSATAAVKSVAALSTKIDALKAPSLTAEQLAAIATQVAASPTLADRIAELVADKLAARLTD</sequence>
<dbReference type="EMBL" id="JACHJY010000009">
    <property type="protein sequence ID" value="MBB4985045.1"/>
    <property type="molecule type" value="Genomic_DNA"/>
</dbReference>
<proteinExistence type="predicted"/>
<dbReference type="RefSeq" id="WP_246532843.1">
    <property type="nucleotide sequence ID" value="NZ_JACHJY010000009.1"/>
</dbReference>
<dbReference type="Proteomes" id="UP000582643">
    <property type="component" value="Unassembled WGS sequence"/>
</dbReference>
<keyword evidence="2" id="KW-1185">Reference proteome</keyword>
<reference evidence="1 2" key="1">
    <citation type="submission" date="2020-08" db="EMBL/GenBank/DDBJ databases">
        <title>Genomic Encyclopedia of Type Strains, Phase III (KMG-III): the genomes of soil and plant-associated and newly described type strains.</title>
        <authorList>
            <person name="Whitman W."/>
        </authorList>
    </citation>
    <scope>NUCLEOTIDE SEQUENCE [LARGE SCALE GENOMIC DNA]</scope>
    <source>
        <strain evidence="1 2">SFB5A</strain>
    </source>
</reference>
<gene>
    <name evidence="1" type="ORF">GGE06_005995</name>
</gene>
<name>A0A7W7U4T7_9ACTN</name>
<comment type="caution">
    <text evidence="1">The sequence shown here is derived from an EMBL/GenBank/DDBJ whole genome shotgun (WGS) entry which is preliminary data.</text>
</comment>
<organism evidence="1 2">
    <name type="scientific">Streptomyces nymphaeiformis</name>
    <dbReference type="NCBI Taxonomy" id="2663842"/>
    <lineage>
        <taxon>Bacteria</taxon>
        <taxon>Bacillati</taxon>
        <taxon>Actinomycetota</taxon>
        <taxon>Actinomycetes</taxon>
        <taxon>Kitasatosporales</taxon>
        <taxon>Streptomycetaceae</taxon>
        <taxon>Streptomyces</taxon>
    </lineage>
</organism>
<dbReference type="AlphaFoldDB" id="A0A7W7U4T7"/>
<protein>
    <submittedName>
        <fullName evidence="1">Uncharacterized protein</fullName>
    </submittedName>
</protein>
<evidence type="ECO:0000313" key="1">
    <source>
        <dbReference type="EMBL" id="MBB4985045.1"/>
    </source>
</evidence>
<evidence type="ECO:0000313" key="2">
    <source>
        <dbReference type="Proteomes" id="UP000582643"/>
    </source>
</evidence>
<accession>A0A7W7U4T7</accession>